<organism evidence="8">
    <name type="scientific">Cyprideis torosa</name>
    <dbReference type="NCBI Taxonomy" id="163714"/>
    <lineage>
        <taxon>Eukaryota</taxon>
        <taxon>Metazoa</taxon>
        <taxon>Ecdysozoa</taxon>
        <taxon>Arthropoda</taxon>
        <taxon>Crustacea</taxon>
        <taxon>Oligostraca</taxon>
        <taxon>Ostracoda</taxon>
        <taxon>Podocopa</taxon>
        <taxon>Podocopida</taxon>
        <taxon>Cytherocopina</taxon>
        <taxon>Cytheroidea</taxon>
        <taxon>Cytherideidae</taxon>
        <taxon>Cyprideis</taxon>
    </lineage>
</organism>
<dbReference type="EMBL" id="OB661914">
    <property type="protein sequence ID" value="CAD7229180.1"/>
    <property type="molecule type" value="Genomic_DNA"/>
</dbReference>
<accession>A0A7R8ZPC3</accession>
<dbReference type="AlphaFoldDB" id="A0A7R8ZPC3"/>
<dbReference type="InterPro" id="IPR036179">
    <property type="entry name" value="Ig-like_dom_sf"/>
</dbReference>
<feature type="domain" description="Netrin receptor UNC5A-D-like N-terminal" evidence="7">
    <location>
        <begin position="144"/>
        <end position="241"/>
    </location>
</feature>
<keyword evidence="2" id="KW-0472">Membrane</keyword>
<dbReference type="OrthoDB" id="5973910at2759"/>
<reference evidence="8" key="1">
    <citation type="submission" date="2020-11" db="EMBL/GenBank/DDBJ databases">
        <authorList>
            <person name="Tran Van P."/>
        </authorList>
    </citation>
    <scope>NUCLEOTIDE SEQUENCE</scope>
</reference>
<protein>
    <recommendedName>
        <fullName evidence="7">Netrin receptor UNC5A-D-like N-terminal domain-containing protein</fullName>
    </recommendedName>
</protein>
<comment type="subcellular location">
    <subcellularLocation>
        <location evidence="1">Membrane</location>
        <topology evidence="1">Single-pass type I membrane protein</topology>
    </subcellularLocation>
</comment>
<evidence type="ECO:0000313" key="8">
    <source>
        <dbReference type="EMBL" id="CAD7229180.1"/>
    </source>
</evidence>
<dbReference type="InterPro" id="IPR057755">
    <property type="entry name" value="UNC5A-D-like_N"/>
</dbReference>
<evidence type="ECO:0000256" key="4">
    <source>
        <dbReference type="ARBA" id="ARBA00023170"/>
    </source>
</evidence>
<dbReference type="Pfam" id="PF25609">
    <property type="entry name" value="Unc5_NetrinR_N"/>
    <property type="match status" value="1"/>
</dbReference>
<evidence type="ECO:0000256" key="2">
    <source>
        <dbReference type="ARBA" id="ARBA00023136"/>
    </source>
</evidence>
<name>A0A7R8ZPC3_9CRUS</name>
<evidence type="ECO:0000256" key="6">
    <source>
        <dbReference type="ARBA" id="ARBA00023319"/>
    </source>
</evidence>
<gene>
    <name evidence="8" type="ORF">CTOB1V02_LOCUS7053</name>
</gene>
<proteinExistence type="predicted"/>
<evidence type="ECO:0000259" key="7">
    <source>
        <dbReference type="Pfam" id="PF25609"/>
    </source>
</evidence>
<evidence type="ECO:0000256" key="5">
    <source>
        <dbReference type="ARBA" id="ARBA00023180"/>
    </source>
</evidence>
<sequence length="244" mass="27949">MDRWFDPRQRLTSFLLSRSVMITTRCVRYYAANGCSSAVYFSAFYPTRDSRMKPRCESVPWSKCPSCAMPRFLRLEHHHGAPHALWLLLVGFFLLHATEANQSNSTNLVLNDLSKRLDHEEIFDDSEPDGDYLPENPAAFVDSDSTEPVFLQEPQDDYVSKNRNVELLCLAAHAHKIYFRCTGEWDSSSQKFFDFVDPMTGIRQMEAKLTLRRSDVPLSGRLCHCVAWSTRGQISSRKANITVA</sequence>
<keyword evidence="6" id="KW-0393">Immunoglobulin domain</keyword>
<evidence type="ECO:0000256" key="3">
    <source>
        <dbReference type="ARBA" id="ARBA00023157"/>
    </source>
</evidence>
<evidence type="ECO:0000256" key="1">
    <source>
        <dbReference type="ARBA" id="ARBA00004479"/>
    </source>
</evidence>
<dbReference type="InterPro" id="IPR013783">
    <property type="entry name" value="Ig-like_fold"/>
</dbReference>
<keyword evidence="4" id="KW-0675">Receptor</keyword>
<dbReference type="Gene3D" id="2.60.40.10">
    <property type="entry name" value="Immunoglobulins"/>
    <property type="match status" value="1"/>
</dbReference>
<dbReference type="SUPFAM" id="SSF48726">
    <property type="entry name" value="Immunoglobulin"/>
    <property type="match status" value="1"/>
</dbReference>
<keyword evidence="3" id="KW-1015">Disulfide bond</keyword>
<keyword evidence="5" id="KW-0325">Glycoprotein</keyword>